<name>A0A7R9LXB3_9ACAR</name>
<gene>
    <name evidence="1" type="ORF">OSB1V03_LOCUS22494</name>
</gene>
<dbReference type="EMBL" id="OC903124">
    <property type="protein sequence ID" value="CAD7649665.1"/>
    <property type="molecule type" value="Genomic_DNA"/>
</dbReference>
<accession>A0A7R9LXB3</accession>
<protein>
    <submittedName>
        <fullName evidence="1">Uncharacterized protein</fullName>
    </submittedName>
</protein>
<dbReference type="EMBL" id="CAJPIZ010048549">
    <property type="protein sequence ID" value="CAG2122548.1"/>
    <property type="molecule type" value="Genomic_DNA"/>
</dbReference>
<dbReference type="Proteomes" id="UP000759131">
    <property type="component" value="Unassembled WGS sequence"/>
</dbReference>
<dbReference type="AlphaFoldDB" id="A0A7R9LXB3"/>
<organism evidence="1">
    <name type="scientific">Medioppia subpectinata</name>
    <dbReference type="NCBI Taxonomy" id="1979941"/>
    <lineage>
        <taxon>Eukaryota</taxon>
        <taxon>Metazoa</taxon>
        <taxon>Ecdysozoa</taxon>
        <taxon>Arthropoda</taxon>
        <taxon>Chelicerata</taxon>
        <taxon>Arachnida</taxon>
        <taxon>Acari</taxon>
        <taxon>Acariformes</taxon>
        <taxon>Sarcoptiformes</taxon>
        <taxon>Oribatida</taxon>
        <taxon>Brachypylina</taxon>
        <taxon>Oppioidea</taxon>
        <taxon>Oppiidae</taxon>
        <taxon>Medioppia</taxon>
    </lineage>
</organism>
<proteinExistence type="predicted"/>
<reference evidence="1" key="1">
    <citation type="submission" date="2020-11" db="EMBL/GenBank/DDBJ databases">
        <authorList>
            <person name="Tran Van P."/>
        </authorList>
    </citation>
    <scope>NUCLEOTIDE SEQUENCE</scope>
</reference>
<sequence length="59" mass="7030">MRFVKVSRARTRHGHHRATTVTETYRTLWPMRPRPRASARQWPWVRCRSLFTAPPTTGI</sequence>
<evidence type="ECO:0000313" key="2">
    <source>
        <dbReference type="Proteomes" id="UP000759131"/>
    </source>
</evidence>
<evidence type="ECO:0000313" key="1">
    <source>
        <dbReference type="EMBL" id="CAD7649665.1"/>
    </source>
</evidence>
<keyword evidence="2" id="KW-1185">Reference proteome</keyword>